<organism evidence="1 2">
    <name type="scientific">Lepidopterella palustris CBS 459.81</name>
    <dbReference type="NCBI Taxonomy" id="1314670"/>
    <lineage>
        <taxon>Eukaryota</taxon>
        <taxon>Fungi</taxon>
        <taxon>Dikarya</taxon>
        <taxon>Ascomycota</taxon>
        <taxon>Pezizomycotina</taxon>
        <taxon>Dothideomycetes</taxon>
        <taxon>Pleosporomycetidae</taxon>
        <taxon>Mytilinidiales</taxon>
        <taxon>Argynnaceae</taxon>
        <taxon>Lepidopterella</taxon>
    </lineage>
</organism>
<keyword evidence="2" id="KW-1185">Reference proteome</keyword>
<protein>
    <submittedName>
        <fullName evidence="1">Uncharacterized protein</fullName>
    </submittedName>
</protein>
<gene>
    <name evidence="1" type="ORF">K432DRAFT_349927</name>
</gene>
<dbReference type="Proteomes" id="UP000250266">
    <property type="component" value="Unassembled WGS sequence"/>
</dbReference>
<dbReference type="OrthoDB" id="2157530at2759"/>
<proteinExistence type="predicted"/>
<evidence type="ECO:0000313" key="2">
    <source>
        <dbReference type="Proteomes" id="UP000250266"/>
    </source>
</evidence>
<dbReference type="AlphaFoldDB" id="A0A8E2EDY4"/>
<dbReference type="EMBL" id="KV744902">
    <property type="protein sequence ID" value="OCK81990.1"/>
    <property type="molecule type" value="Genomic_DNA"/>
</dbReference>
<sequence>MRNIYSGASETCLWLGDEVDDSDLAMNAAASLGGDDLESPKNNFNPEQLEAIAKLRERPRWCKDPSTTPLSHPNKPKRQANIQQPLDRLCINPNRWSPVWAAQAISSAICTPSS</sequence>
<name>A0A8E2EDY4_9PEZI</name>
<accession>A0A8E2EDY4</accession>
<evidence type="ECO:0000313" key="1">
    <source>
        <dbReference type="EMBL" id="OCK81990.1"/>
    </source>
</evidence>
<reference evidence="1 2" key="1">
    <citation type="journal article" date="2016" name="Nat. Commun.">
        <title>Ectomycorrhizal ecology is imprinted in the genome of the dominant symbiotic fungus Cenococcum geophilum.</title>
        <authorList>
            <consortium name="DOE Joint Genome Institute"/>
            <person name="Peter M."/>
            <person name="Kohler A."/>
            <person name="Ohm R.A."/>
            <person name="Kuo A."/>
            <person name="Krutzmann J."/>
            <person name="Morin E."/>
            <person name="Arend M."/>
            <person name="Barry K.W."/>
            <person name="Binder M."/>
            <person name="Choi C."/>
            <person name="Clum A."/>
            <person name="Copeland A."/>
            <person name="Grisel N."/>
            <person name="Haridas S."/>
            <person name="Kipfer T."/>
            <person name="LaButti K."/>
            <person name="Lindquist E."/>
            <person name="Lipzen A."/>
            <person name="Maire R."/>
            <person name="Meier B."/>
            <person name="Mihaltcheva S."/>
            <person name="Molinier V."/>
            <person name="Murat C."/>
            <person name="Poggeler S."/>
            <person name="Quandt C.A."/>
            <person name="Sperisen C."/>
            <person name="Tritt A."/>
            <person name="Tisserant E."/>
            <person name="Crous P.W."/>
            <person name="Henrissat B."/>
            <person name="Nehls U."/>
            <person name="Egli S."/>
            <person name="Spatafora J.W."/>
            <person name="Grigoriev I.V."/>
            <person name="Martin F.M."/>
        </authorList>
    </citation>
    <scope>NUCLEOTIDE SEQUENCE [LARGE SCALE GENOMIC DNA]</scope>
    <source>
        <strain evidence="1 2">CBS 459.81</strain>
    </source>
</reference>